<evidence type="ECO:0000256" key="1">
    <source>
        <dbReference type="SAM" id="MobiDB-lite"/>
    </source>
</evidence>
<dbReference type="Proteomes" id="UP000464657">
    <property type="component" value="Chromosome"/>
</dbReference>
<name>A0A7L4ZR26_9FLAO</name>
<dbReference type="AlphaFoldDB" id="A0A7L4ZR26"/>
<dbReference type="EMBL" id="CP019288">
    <property type="protein sequence ID" value="QHI38930.1"/>
    <property type="molecule type" value="Genomic_DNA"/>
</dbReference>
<gene>
    <name evidence="2" type="ORF">IMCC3317_43300</name>
</gene>
<evidence type="ECO:0000313" key="3">
    <source>
        <dbReference type="Proteomes" id="UP000464657"/>
    </source>
</evidence>
<protein>
    <submittedName>
        <fullName evidence="2">Uncharacterized protein</fullName>
    </submittedName>
</protein>
<keyword evidence="3" id="KW-1185">Reference proteome</keyword>
<accession>A0A7L4ZR26</accession>
<dbReference type="KEGG" id="kan:IMCC3317_43300"/>
<dbReference type="RefSeq" id="WP_262887070.1">
    <property type="nucleotide sequence ID" value="NZ_CP019288.1"/>
</dbReference>
<feature type="region of interest" description="Disordered" evidence="1">
    <location>
        <begin position="1"/>
        <end position="30"/>
    </location>
</feature>
<feature type="compositionally biased region" description="Basic and acidic residues" evidence="1">
    <location>
        <begin position="1"/>
        <end position="20"/>
    </location>
</feature>
<organism evidence="2 3">
    <name type="scientific">Kordia antarctica</name>
    <dbReference type="NCBI Taxonomy" id="1218801"/>
    <lineage>
        <taxon>Bacteria</taxon>
        <taxon>Pseudomonadati</taxon>
        <taxon>Bacteroidota</taxon>
        <taxon>Flavobacteriia</taxon>
        <taxon>Flavobacteriales</taxon>
        <taxon>Flavobacteriaceae</taxon>
        <taxon>Kordia</taxon>
    </lineage>
</organism>
<sequence length="44" mass="5128">MKDVNKMTKEDLKRIEEAHGQKSNPTQEEIDFLERAKKAVAQNK</sequence>
<evidence type="ECO:0000313" key="2">
    <source>
        <dbReference type="EMBL" id="QHI38930.1"/>
    </source>
</evidence>
<proteinExistence type="predicted"/>
<reference evidence="2 3" key="1">
    <citation type="journal article" date="2013" name="Int. J. Syst. Evol. Microbiol.">
        <title>Kordia antarctica sp. nov., isolated from Antarctic seawater.</title>
        <authorList>
            <person name="Baek K."/>
            <person name="Choi A."/>
            <person name="Kang I."/>
            <person name="Lee K."/>
            <person name="Cho J.C."/>
        </authorList>
    </citation>
    <scope>NUCLEOTIDE SEQUENCE [LARGE SCALE GENOMIC DNA]</scope>
    <source>
        <strain evidence="2 3">IMCC3317</strain>
    </source>
</reference>